<dbReference type="CDD" id="cd17546">
    <property type="entry name" value="REC_hyHK_CKI1_RcsC-like"/>
    <property type="match status" value="1"/>
</dbReference>
<dbReference type="FunFam" id="3.30.565.10:FF:000010">
    <property type="entry name" value="Sensor histidine kinase RcsC"/>
    <property type="match status" value="1"/>
</dbReference>
<evidence type="ECO:0000259" key="8">
    <source>
        <dbReference type="PROSITE" id="PS50110"/>
    </source>
</evidence>
<dbReference type="Pfam" id="PF02518">
    <property type="entry name" value="HATPase_c"/>
    <property type="match status" value="1"/>
</dbReference>
<name>A0A1B2I790_9BACT</name>
<dbReference type="Gene3D" id="1.10.287.130">
    <property type="match status" value="1"/>
</dbReference>
<evidence type="ECO:0000256" key="1">
    <source>
        <dbReference type="ARBA" id="ARBA00000085"/>
    </source>
</evidence>
<dbReference type="Gene3D" id="3.30.450.20">
    <property type="entry name" value="PAS domain"/>
    <property type="match status" value="1"/>
</dbReference>
<dbReference type="SUPFAM" id="SSF55785">
    <property type="entry name" value="PYP-like sensor domain (PAS domain)"/>
    <property type="match status" value="1"/>
</dbReference>
<dbReference type="InterPro" id="IPR036097">
    <property type="entry name" value="HisK_dim/P_sf"/>
</dbReference>
<dbReference type="InterPro" id="IPR003594">
    <property type="entry name" value="HATPase_dom"/>
</dbReference>
<dbReference type="SUPFAM" id="SSF52172">
    <property type="entry name" value="CheY-like"/>
    <property type="match status" value="1"/>
</dbReference>
<dbReference type="InterPro" id="IPR036890">
    <property type="entry name" value="HATPase_C_sf"/>
</dbReference>
<evidence type="ECO:0000256" key="3">
    <source>
        <dbReference type="ARBA" id="ARBA00022553"/>
    </source>
</evidence>
<dbReference type="Pfam" id="PF00072">
    <property type="entry name" value="Response_reg"/>
    <property type="match status" value="1"/>
</dbReference>
<dbReference type="InterPro" id="IPR011006">
    <property type="entry name" value="CheY-like_superfamily"/>
</dbReference>
<comment type="catalytic activity">
    <reaction evidence="1">
        <text>ATP + protein L-histidine = ADP + protein N-phospho-L-histidine.</text>
        <dbReference type="EC" id="2.7.13.3"/>
    </reaction>
</comment>
<organism evidence="9 10">
    <name type="scientific">Cloacibacillus porcorum</name>
    <dbReference type="NCBI Taxonomy" id="1197717"/>
    <lineage>
        <taxon>Bacteria</taxon>
        <taxon>Thermotogati</taxon>
        <taxon>Synergistota</taxon>
        <taxon>Synergistia</taxon>
        <taxon>Synergistales</taxon>
        <taxon>Synergistaceae</taxon>
        <taxon>Cloacibacillus</taxon>
    </lineage>
</organism>
<evidence type="ECO:0000313" key="9">
    <source>
        <dbReference type="EMBL" id="ANZ45839.1"/>
    </source>
</evidence>
<dbReference type="Gene3D" id="3.40.50.2300">
    <property type="match status" value="1"/>
</dbReference>
<dbReference type="Gene3D" id="3.30.565.10">
    <property type="entry name" value="Histidine kinase-like ATPase, C-terminal domain"/>
    <property type="match status" value="1"/>
</dbReference>
<dbReference type="InterPro" id="IPR001789">
    <property type="entry name" value="Sig_transdc_resp-reg_receiver"/>
</dbReference>
<dbReference type="Pfam" id="PF13474">
    <property type="entry name" value="SnoaL_3"/>
    <property type="match status" value="1"/>
</dbReference>
<evidence type="ECO:0000256" key="4">
    <source>
        <dbReference type="ARBA" id="ARBA00022679"/>
    </source>
</evidence>
<evidence type="ECO:0000313" key="10">
    <source>
        <dbReference type="Proteomes" id="UP000093044"/>
    </source>
</evidence>
<accession>A0A1B2I790</accession>
<dbReference type="GO" id="GO:0000155">
    <property type="term" value="F:phosphorelay sensor kinase activity"/>
    <property type="evidence" value="ECO:0007669"/>
    <property type="project" value="InterPro"/>
</dbReference>
<dbReference type="Pfam" id="PF00512">
    <property type="entry name" value="HisKA"/>
    <property type="match status" value="1"/>
</dbReference>
<dbReference type="InterPro" id="IPR003661">
    <property type="entry name" value="HisK_dim/P_dom"/>
</dbReference>
<keyword evidence="4" id="KW-0808">Transferase</keyword>
<evidence type="ECO:0000256" key="6">
    <source>
        <dbReference type="PROSITE-ProRule" id="PRU00169"/>
    </source>
</evidence>
<dbReference type="CDD" id="cd16922">
    <property type="entry name" value="HATPase_EvgS-ArcB-TorS-like"/>
    <property type="match status" value="1"/>
</dbReference>
<dbReference type="EMBL" id="CP016757">
    <property type="protein sequence ID" value="ANZ45839.1"/>
    <property type="molecule type" value="Genomic_DNA"/>
</dbReference>
<dbReference type="EC" id="2.7.13.3" evidence="2"/>
<dbReference type="SMART" id="SM00448">
    <property type="entry name" value="REC"/>
    <property type="match status" value="1"/>
</dbReference>
<dbReference type="SUPFAM" id="SSF55874">
    <property type="entry name" value="ATPase domain of HSP90 chaperone/DNA topoisomerase II/histidine kinase"/>
    <property type="match status" value="1"/>
</dbReference>
<dbReference type="SUPFAM" id="SSF47384">
    <property type="entry name" value="Homodimeric domain of signal transducing histidine kinase"/>
    <property type="match status" value="1"/>
</dbReference>
<dbReference type="CDD" id="cd00082">
    <property type="entry name" value="HisKA"/>
    <property type="match status" value="1"/>
</dbReference>
<dbReference type="KEGG" id="cpor:BED41_12535"/>
<dbReference type="PRINTS" id="PR00344">
    <property type="entry name" value="BCTRLSENSOR"/>
</dbReference>
<dbReference type="InterPro" id="IPR004358">
    <property type="entry name" value="Sig_transdc_His_kin-like_C"/>
</dbReference>
<dbReference type="Gene3D" id="3.10.450.50">
    <property type="match status" value="1"/>
</dbReference>
<evidence type="ECO:0000256" key="5">
    <source>
        <dbReference type="ARBA" id="ARBA00022777"/>
    </source>
</evidence>
<dbReference type="SMART" id="SM00388">
    <property type="entry name" value="HisKA"/>
    <property type="match status" value="1"/>
</dbReference>
<dbReference type="SUPFAM" id="SSF54427">
    <property type="entry name" value="NTF2-like"/>
    <property type="match status" value="1"/>
</dbReference>
<proteinExistence type="predicted"/>
<dbReference type="SMART" id="SM00387">
    <property type="entry name" value="HATPase_c"/>
    <property type="match status" value="1"/>
</dbReference>
<dbReference type="InterPro" id="IPR037401">
    <property type="entry name" value="SnoaL-like"/>
</dbReference>
<keyword evidence="3 6" id="KW-0597">Phosphoprotein</keyword>
<dbReference type="STRING" id="1197717.BED41_12535"/>
<dbReference type="InterPro" id="IPR032710">
    <property type="entry name" value="NTF2-like_dom_sf"/>
</dbReference>
<keyword evidence="5" id="KW-0418">Kinase</keyword>
<feature type="domain" description="Response regulatory" evidence="8">
    <location>
        <begin position="754"/>
        <end position="875"/>
    </location>
</feature>
<dbReference type="GO" id="GO:0009927">
    <property type="term" value="F:histidine phosphotransfer kinase activity"/>
    <property type="evidence" value="ECO:0007669"/>
    <property type="project" value="TreeGrafter"/>
</dbReference>
<dbReference type="OrthoDB" id="1103at2"/>
<gene>
    <name evidence="9" type="ORF">BED41_12535</name>
</gene>
<dbReference type="InterPro" id="IPR035965">
    <property type="entry name" value="PAS-like_dom_sf"/>
</dbReference>
<dbReference type="InterPro" id="IPR005467">
    <property type="entry name" value="His_kinase_dom"/>
</dbReference>
<keyword evidence="10" id="KW-1185">Reference proteome</keyword>
<evidence type="ECO:0000256" key="2">
    <source>
        <dbReference type="ARBA" id="ARBA00012438"/>
    </source>
</evidence>
<evidence type="ECO:0000259" key="7">
    <source>
        <dbReference type="PROSITE" id="PS50109"/>
    </source>
</evidence>
<feature type="modified residue" description="4-aspartylphosphate" evidence="6">
    <location>
        <position position="806"/>
    </location>
</feature>
<reference evidence="9" key="1">
    <citation type="submission" date="2016-08" db="EMBL/GenBank/DDBJ databases">
        <title>Complete genome of Cloacibacillus porcorum.</title>
        <authorList>
            <person name="Looft T."/>
            <person name="Bayles D.O."/>
            <person name="Alt D.P."/>
        </authorList>
    </citation>
    <scope>NUCLEOTIDE SEQUENCE [LARGE SCALE GENOMIC DNA]</scope>
    <source>
        <strain evidence="9">CL-84</strain>
    </source>
</reference>
<dbReference type="PANTHER" id="PTHR43047:SF72">
    <property type="entry name" value="OSMOSENSING HISTIDINE PROTEIN KINASE SLN1"/>
    <property type="match status" value="1"/>
</dbReference>
<dbReference type="Proteomes" id="UP000093044">
    <property type="component" value="Chromosome"/>
</dbReference>
<dbReference type="PROSITE" id="PS50110">
    <property type="entry name" value="RESPONSE_REGULATORY"/>
    <property type="match status" value="1"/>
</dbReference>
<dbReference type="GO" id="GO:0005886">
    <property type="term" value="C:plasma membrane"/>
    <property type="evidence" value="ECO:0007669"/>
    <property type="project" value="TreeGrafter"/>
</dbReference>
<sequence>MDRTGGLVNKNSRYRAFWRKVFAPAGSRRRKERWSPQFWARHIDKMTDEREEVIGLTREILNRYFTENDLYFLLSYLDDDVVWIGGGRKQKAEGREAVSRWFLDHWDDSFPVILENQRYEYCKLCEGHYICEGFSEFNSRQEDGFVLSSYQRCTIVYRRKADGSLKIAHIHHSIAYDALEEDELFPETYGKEQYRILQDAFEKQSREIQDVSRALNRQAIQLQQLYQSVPCGIIQLRRREPFDILSANLQAGSIFEAAGGGEGTTSYLRSLREKIIAVPGLADSLVGDGPRQFEICFPTAGGRERWVSVHLQSLRNEYDEETIQAIIIDVTSERQIQIEKENRQLLENRLLSGALMVSNNVISTVNLTKGRCTLTADDGYIRRLPSDITYEELFDHVIETLHPDDRAEFREKFTQSNIIKAVSGGCDEIGMELRQLGEDDKYHWISFTFIHVDNPVGEDLMGIGVIKVLDVQKSEKLRQDSLLRDALESAKAASEAKSDFLSRVSHDIRTPLNAIIGMSLLGQMRIDDLAEVKNCFEKIDQSSKYLLSLINDILCMSKIESGKIRLDIESFKLEELFGGLWQIIETQVADKNITYRCTGLENVCDSYDGDVTKIHQILLNLLTNAVKFTPQGGEVTLSVKEGGRDGKYTKLLFSVTDTGCGISEEFMERLFLPFEQEKSGGARNLEGTGLGLAIVYSLVKLMDGTVSVRSKKGEMSSFEVMLPVLAADREPLRCGAEEQLSGAVADIDNLRGMRILLVEDNEINMEIAKSFLTFKGAFVDTADNGAVAVNKYAEAPGGYYGCILMDIRMPVMDGLEASRRIRALEIGGRKRTPIIALSANAFEEDIRLAQEAGIDEYIVKPIDFRKVTAALSVCRSSAR</sequence>
<dbReference type="PROSITE" id="PS50109">
    <property type="entry name" value="HIS_KIN"/>
    <property type="match status" value="1"/>
</dbReference>
<protein>
    <recommendedName>
        <fullName evidence="2">histidine kinase</fullName>
        <ecNumber evidence="2">2.7.13.3</ecNumber>
    </recommendedName>
</protein>
<dbReference type="AlphaFoldDB" id="A0A1B2I790"/>
<dbReference type="PANTHER" id="PTHR43047">
    <property type="entry name" value="TWO-COMPONENT HISTIDINE PROTEIN KINASE"/>
    <property type="match status" value="1"/>
</dbReference>
<feature type="domain" description="Histidine kinase" evidence="7">
    <location>
        <begin position="503"/>
        <end position="726"/>
    </location>
</feature>